<dbReference type="EMBL" id="CP104311">
    <property type="protein sequence ID" value="WWF01094.1"/>
    <property type="molecule type" value="Genomic_DNA"/>
</dbReference>
<dbReference type="Gene3D" id="3.40.50.300">
    <property type="entry name" value="P-loop containing nucleotide triphosphate hydrolases"/>
    <property type="match status" value="1"/>
</dbReference>
<evidence type="ECO:0000256" key="3">
    <source>
        <dbReference type="ARBA" id="ARBA00022801"/>
    </source>
</evidence>
<dbReference type="SUPFAM" id="SSF52540">
    <property type="entry name" value="P-loop containing nucleoside triphosphate hydrolases"/>
    <property type="match status" value="1"/>
</dbReference>
<dbReference type="Pfam" id="PF00350">
    <property type="entry name" value="Dynamin_N"/>
    <property type="match status" value="1"/>
</dbReference>
<feature type="compositionally biased region" description="Polar residues" evidence="6">
    <location>
        <begin position="662"/>
        <end position="682"/>
    </location>
</feature>
<proteinExistence type="predicted"/>
<name>A0ABZ2F1Q5_METCP</name>
<feature type="domain" description="Dynamin N-terminal" evidence="7">
    <location>
        <begin position="54"/>
        <end position="275"/>
    </location>
</feature>
<feature type="region of interest" description="Disordered" evidence="6">
    <location>
        <begin position="661"/>
        <end position="684"/>
    </location>
</feature>
<organism evidence="8 9">
    <name type="scientific">Methylococcus capsulatus</name>
    <dbReference type="NCBI Taxonomy" id="414"/>
    <lineage>
        <taxon>Bacteria</taxon>
        <taxon>Pseudomonadati</taxon>
        <taxon>Pseudomonadota</taxon>
        <taxon>Gammaproteobacteria</taxon>
        <taxon>Methylococcales</taxon>
        <taxon>Methylococcaceae</taxon>
        <taxon>Methylococcus</taxon>
    </lineage>
</organism>
<evidence type="ECO:0000256" key="4">
    <source>
        <dbReference type="ARBA" id="ARBA00023134"/>
    </source>
</evidence>
<accession>A0ABZ2F1Q5</accession>
<evidence type="ECO:0000259" key="7">
    <source>
        <dbReference type="Pfam" id="PF00350"/>
    </source>
</evidence>
<dbReference type="InterPro" id="IPR045063">
    <property type="entry name" value="Dynamin_N"/>
</dbReference>
<keyword evidence="2" id="KW-0547">Nucleotide-binding</keyword>
<evidence type="ECO:0000256" key="6">
    <source>
        <dbReference type="SAM" id="MobiDB-lite"/>
    </source>
</evidence>
<sequence>MKEPDYSLYVKAFTRLFEAYDAAAPYLGLTDDFKYYVNRKRTWLERLKSPEFPVAFLGAFSAGKSTIINAVLGNDILPQATKSFTAIPTLIRKGKNAKAVIHYLDENEREELKNLYVEEISKELRKSCDAYRSLSRGELLSQLGRDIEQHKGQFGSFNKQKFFDELKTLVHGWNKLSGAKKEIVLQELPSYVTEDYEDVLFVNQAEIFLTDVSIPENVVLVDLPGLGVVNPRHRKVTKSYVENDAKAFVIAMKVFHLLEGEEIELLAEIHSQRKRVLQRAFWVINQWDVLSAQQKKEEQVNFGQKIDRYGFHITKDRVFKVSALNYLLLKLIQDGRLEQSVSLREHADALQKALGKIPERHEAERHLKTLDEAKSFAAFRSSLFDYLAHTARAEFLDEARSEYLDLAKKLRDQLEPLHQRYLNTSDDSMKNTFLASELSRRQDEVLRRLRSTVEEHVKALRTEVLPEFVFWRDEDQERLGQQITHAIDTLDRKALKNELLKGLDLHSVVSRLPHKIEENLRIQHTFRCQLQQLLEEQMVRRHLAQLLEDITATDALPPEVLTVLQDRLSGRDMLNRLKGMCDVFLFEYGEVIDDLGRDIMAQAAGDAGRRRDDILEHVQKNADLALEIARSLNLIGPGEGAQQMLALGLDKLRRIQDRLADSKSNGADSKSTEADSTPQALSPATIRGDEIDRALDRYKSGLLEYTRRQQMQINKFARRGIKNYFEELEGELLGYFDSIKGEIAKTIMKQLTRDLDAELKAELDKQRAIRDAYAVVTSAVGAESGRGPLKGPSTA</sequence>
<reference evidence="8 9" key="1">
    <citation type="submission" date="2022-09" db="EMBL/GenBank/DDBJ databases">
        <authorList>
            <person name="Giprobiosintez L."/>
        </authorList>
    </citation>
    <scope>NUCLEOTIDE SEQUENCE [LARGE SCALE GENOMIC DNA]</scope>
    <source>
        <strain evidence="9">VKPM-B-12549 (GBS-15)</strain>
    </source>
</reference>
<evidence type="ECO:0000256" key="1">
    <source>
        <dbReference type="ARBA" id="ARBA00004370"/>
    </source>
</evidence>
<dbReference type="Proteomes" id="UP001359308">
    <property type="component" value="Chromosome"/>
</dbReference>
<evidence type="ECO:0000256" key="5">
    <source>
        <dbReference type="ARBA" id="ARBA00023136"/>
    </source>
</evidence>
<dbReference type="PANTHER" id="PTHR10465">
    <property type="entry name" value="TRANSMEMBRANE GTPASE FZO1"/>
    <property type="match status" value="1"/>
</dbReference>
<keyword evidence="3" id="KW-0378">Hydrolase</keyword>
<dbReference type="RefSeq" id="WP_198323410.1">
    <property type="nucleotide sequence ID" value="NZ_CP104311.1"/>
</dbReference>
<dbReference type="PANTHER" id="PTHR10465:SF0">
    <property type="entry name" value="SARCALUMENIN"/>
    <property type="match status" value="1"/>
</dbReference>
<evidence type="ECO:0000256" key="2">
    <source>
        <dbReference type="ARBA" id="ARBA00022741"/>
    </source>
</evidence>
<evidence type="ECO:0000313" key="8">
    <source>
        <dbReference type="EMBL" id="WWF01094.1"/>
    </source>
</evidence>
<keyword evidence="9" id="KW-1185">Reference proteome</keyword>
<gene>
    <name evidence="8" type="ORF">N4J17_11515</name>
</gene>
<comment type="subcellular location">
    <subcellularLocation>
        <location evidence="1">Membrane</location>
    </subcellularLocation>
</comment>
<evidence type="ECO:0000313" key="9">
    <source>
        <dbReference type="Proteomes" id="UP001359308"/>
    </source>
</evidence>
<dbReference type="InterPro" id="IPR027094">
    <property type="entry name" value="Mitofusin_fam"/>
</dbReference>
<dbReference type="InterPro" id="IPR027417">
    <property type="entry name" value="P-loop_NTPase"/>
</dbReference>
<protein>
    <submittedName>
        <fullName evidence="8">Dynamin family protein</fullName>
    </submittedName>
</protein>
<keyword evidence="4" id="KW-0342">GTP-binding</keyword>
<keyword evidence="5" id="KW-0472">Membrane</keyword>